<keyword evidence="5" id="KW-0067">ATP-binding</keyword>
<keyword evidence="3" id="KW-0547">Nucleotide-binding</keyword>
<dbReference type="Pfam" id="PF00069">
    <property type="entry name" value="Pkinase"/>
    <property type="match status" value="1"/>
</dbReference>
<evidence type="ECO:0000256" key="3">
    <source>
        <dbReference type="ARBA" id="ARBA00022741"/>
    </source>
</evidence>
<dbReference type="GO" id="GO:0004674">
    <property type="term" value="F:protein serine/threonine kinase activity"/>
    <property type="evidence" value="ECO:0007669"/>
    <property type="project" value="UniProtKB-KW"/>
</dbReference>
<dbReference type="GO" id="GO:0005524">
    <property type="term" value="F:ATP binding"/>
    <property type="evidence" value="ECO:0007669"/>
    <property type="project" value="UniProtKB-KW"/>
</dbReference>
<feature type="region of interest" description="Disordered" evidence="6">
    <location>
        <begin position="361"/>
        <end position="384"/>
    </location>
</feature>
<evidence type="ECO:0000256" key="4">
    <source>
        <dbReference type="ARBA" id="ARBA00022777"/>
    </source>
</evidence>
<dbReference type="AlphaFoldDB" id="A0A286NVL4"/>
<protein>
    <recommendedName>
        <fullName evidence="1">non-specific serine/threonine protein kinase</fullName>
        <ecNumber evidence="1">2.7.11.1</ecNumber>
    </recommendedName>
</protein>
<keyword evidence="9" id="KW-1185">Reference proteome</keyword>
<dbReference type="PANTHER" id="PTHR43671:SF13">
    <property type="entry name" value="SERINE_THREONINE-PROTEIN KINASE NEK2"/>
    <property type="match status" value="1"/>
</dbReference>
<evidence type="ECO:0000313" key="9">
    <source>
        <dbReference type="Proteomes" id="UP000217343"/>
    </source>
</evidence>
<accession>A0A286NVL4</accession>
<evidence type="ECO:0000256" key="1">
    <source>
        <dbReference type="ARBA" id="ARBA00012513"/>
    </source>
</evidence>
<dbReference type="PANTHER" id="PTHR43671">
    <property type="entry name" value="SERINE/THREONINE-PROTEIN KINASE NEK"/>
    <property type="match status" value="1"/>
</dbReference>
<dbReference type="Gene3D" id="1.10.510.10">
    <property type="entry name" value="Transferase(Phosphotransferase) domain 1"/>
    <property type="match status" value="1"/>
</dbReference>
<gene>
    <name evidence="8" type="ORF">MYMAC_006867</name>
</gene>
<evidence type="ECO:0000313" key="8">
    <source>
        <dbReference type="EMBL" id="ATB51209.1"/>
    </source>
</evidence>
<evidence type="ECO:0000256" key="6">
    <source>
        <dbReference type="SAM" id="MobiDB-lite"/>
    </source>
</evidence>
<dbReference type="SUPFAM" id="SSF56112">
    <property type="entry name" value="Protein kinase-like (PK-like)"/>
    <property type="match status" value="1"/>
</dbReference>
<dbReference type="InterPro" id="IPR011009">
    <property type="entry name" value="Kinase-like_dom_sf"/>
</dbReference>
<name>A0A286NVL4_9BACT</name>
<evidence type="ECO:0000259" key="7">
    <source>
        <dbReference type="PROSITE" id="PS50011"/>
    </source>
</evidence>
<dbReference type="InterPro" id="IPR050660">
    <property type="entry name" value="NEK_Ser/Thr_kinase"/>
</dbReference>
<dbReference type="OrthoDB" id="5522698at2"/>
<dbReference type="EC" id="2.7.11.1" evidence="1"/>
<dbReference type="RefSeq" id="WP_095961177.1">
    <property type="nucleotide sequence ID" value="NZ_CP022203.1"/>
</dbReference>
<sequence length="384" mass="41679">MLFSRSQTFPKGTVLFARKGALYELVEDLGAGPHGERLLLAHKRVKDGRAARVLLKALPLSNASAPMKEARERLEEEVRLASFLKHPNIARVHGMHKARRVLFVMTEAVPGYSLNTLLEVAFARGRTFPEPFMLYVGAQVAGALAHAHACRSPTGAPLGIVHRAIDPGRIRVGLDGQVKLMDFGLASARLPGTRSTRRPGARGEVYWASPEALLGQPEDGRSDLFALGLVLLEFATGTHLLSAYRMLLQDLWALVPEGEAEALRALIDRTRSAWAGVDPEETIVRAATLSHADVVAATRSLSEPVRAIFHKLLRRAPSERYASALTLQDDLAQALRTHGSYTARTATREIQTALREAGEALAGEEEGAWGAPHEDAITTEPSPA</sequence>
<dbReference type="EMBL" id="CP022203">
    <property type="protein sequence ID" value="ATB51209.1"/>
    <property type="molecule type" value="Genomic_DNA"/>
</dbReference>
<reference evidence="8 9" key="1">
    <citation type="submission" date="2017-06" db="EMBL/GenBank/DDBJ databases">
        <title>Sequencing and comparative analysis of myxobacterial genomes.</title>
        <authorList>
            <person name="Rupp O."/>
            <person name="Goesmann A."/>
            <person name="Sogaard-Andersen L."/>
        </authorList>
    </citation>
    <scope>NUCLEOTIDE SEQUENCE [LARGE SCALE GENOMIC DNA]</scope>
    <source>
        <strain evidence="8 9">DSM 14697</strain>
    </source>
</reference>
<dbReference type="PROSITE" id="PS50011">
    <property type="entry name" value="PROTEIN_KINASE_DOM"/>
    <property type="match status" value="1"/>
</dbReference>
<proteinExistence type="predicted"/>
<keyword evidence="8" id="KW-0723">Serine/threonine-protein kinase</keyword>
<keyword evidence="2" id="KW-0808">Transferase</keyword>
<dbReference type="KEGG" id="mmas:MYMAC_006867"/>
<dbReference type="CDD" id="cd14014">
    <property type="entry name" value="STKc_PknB_like"/>
    <property type="match status" value="1"/>
</dbReference>
<evidence type="ECO:0000256" key="5">
    <source>
        <dbReference type="ARBA" id="ARBA00022840"/>
    </source>
</evidence>
<dbReference type="Gene3D" id="3.30.200.20">
    <property type="entry name" value="Phosphorylase Kinase, domain 1"/>
    <property type="match status" value="1"/>
</dbReference>
<feature type="domain" description="Protein kinase" evidence="7">
    <location>
        <begin position="23"/>
        <end position="341"/>
    </location>
</feature>
<organism evidence="8 9">
    <name type="scientific">Corallococcus macrosporus DSM 14697</name>
    <dbReference type="NCBI Taxonomy" id="1189310"/>
    <lineage>
        <taxon>Bacteria</taxon>
        <taxon>Pseudomonadati</taxon>
        <taxon>Myxococcota</taxon>
        <taxon>Myxococcia</taxon>
        <taxon>Myxococcales</taxon>
        <taxon>Cystobacterineae</taxon>
        <taxon>Myxococcaceae</taxon>
        <taxon>Corallococcus</taxon>
    </lineage>
</organism>
<evidence type="ECO:0000256" key="2">
    <source>
        <dbReference type="ARBA" id="ARBA00022679"/>
    </source>
</evidence>
<dbReference type="InterPro" id="IPR000719">
    <property type="entry name" value="Prot_kinase_dom"/>
</dbReference>
<keyword evidence="4 8" id="KW-0418">Kinase</keyword>
<dbReference type="Proteomes" id="UP000217343">
    <property type="component" value="Chromosome"/>
</dbReference>